<dbReference type="Proteomes" id="UP001068021">
    <property type="component" value="Unassembled WGS sequence"/>
</dbReference>
<dbReference type="EMBL" id="JAPVER010000020">
    <property type="protein sequence ID" value="MCZ3366295.1"/>
    <property type="molecule type" value="Genomic_DNA"/>
</dbReference>
<proteinExistence type="predicted"/>
<dbReference type="EMBL" id="JAPVES010000029">
    <property type="protein sequence ID" value="MCZ3371803.1"/>
    <property type="molecule type" value="Genomic_DNA"/>
</dbReference>
<gene>
    <name evidence="2" type="ORF">O3H35_04095</name>
    <name evidence="1" type="ORF">O3H54_10430</name>
</gene>
<evidence type="ECO:0000313" key="3">
    <source>
        <dbReference type="Proteomes" id="UP001068021"/>
    </source>
</evidence>
<evidence type="ECO:0000313" key="2">
    <source>
        <dbReference type="EMBL" id="MCZ3371803.1"/>
    </source>
</evidence>
<evidence type="ECO:0000313" key="1">
    <source>
        <dbReference type="EMBL" id="MCZ3366295.1"/>
    </source>
</evidence>
<sequence length="149" mass="16530">MNKIVTLCLLAVIIGSVPVYAADSGNATIKHQIQNMNPSVYSEIKNTFTQIQNASPDISNDINKLKADFMQQDNLQITDIVKNSDVQNLIADILQNKNVRSQIHSLLQNKGVQDEINKLMQDKDIQTAANILMQNKEINGAVNEIINGK</sequence>
<organism evidence="2">
    <name type="scientific">Methanobacterium veterum</name>
    <dbReference type="NCBI Taxonomy" id="408577"/>
    <lineage>
        <taxon>Archaea</taxon>
        <taxon>Methanobacteriati</taxon>
        <taxon>Methanobacteriota</taxon>
        <taxon>Methanomada group</taxon>
        <taxon>Methanobacteria</taxon>
        <taxon>Methanobacteriales</taxon>
        <taxon>Methanobacteriaceae</taxon>
        <taxon>Methanobacterium</taxon>
    </lineage>
</organism>
<dbReference type="AlphaFoldDB" id="A0A9E5DNZ4"/>
<keyword evidence="3" id="KW-1185">Reference proteome</keyword>
<protein>
    <submittedName>
        <fullName evidence="2">Uncharacterized protein</fullName>
    </submittedName>
</protein>
<accession>A0A9E5DNZ4</accession>
<dbReference type="RefSeq" id="WP_048083009.1">
    <property type="nucleotide sequence ID" value="NZ_JAPVER010000020.1"/>
</dbReference>
<dbReference type="Proteomes" id="UP001074446">
    <property type="component" value="Unassembled WGS sequence"/>
</dbReference>
<comment type="caution">
    <text evidence="2">The sequence shown here is derived from an EMBL/GenBank/DDBJ whole genome shotgun (WGS) entry which is preliminary data.</text>
</comment>
<name>A0A9E5DNZ4_9EURY</name>
<reference evidence="2" key="1">
    <citation type="submission" date="2022-12" db="EMBL/GenBank/DDBJ databases">
        <title>Reclassification of two methanogenic archaea species isolated from the Kolyma lowland permafrost.</title>
        <authorList>
            <person name="Trubitsyn V.E."/>
            <person name="Rivkina E.M."/>
            <person name="Shcherbakova V.A."/>
        </authorList>
    </citation>
    <scope>NUCLEOTIDE SEQUENCE</scope>
    <source>
        <strain evidence="1">M2</strain>
        <strain evidence="2">MK4</strain>
    </source>
</reference>